<keyword evidence="1" id="KW-0238">DNA-binding</keyword>
<dbReference type="InterPro" id="IPR010998">
    <property type="entry name" value="Integrase_recombinase_N"/>
</dbReference>
<dbReference type="InterPro" id="IPR011010">
    <property type="entry name" value="DNA_brk_join_enz"/>
</dbReference>
<protein>
    <submittedName>
        <fullName evidence="4">Site-specific integrase</fullName>
    </submittedName>
</protein>
<dbReference type="Gene3D" id="1.10.150.130">
    <property type="match status" value="1"/>
</dbReference>
<feature type="region of interest" description="Disordered" evidence="3">
    <location>
        <begin position="364"/>
        <end position="426"/>
    </location>
</feature>
<gene>
    <name evidence="4" type="ORF">OGH68_33910</name>
</gene>
<reference evidence="4" key="1">
    <citation type="submission" date="2022-10" db="EMBL/GenBank/DDBJ databases">
        <title>Cytochrome P450 Catalyzes Benzene Ring Formation in the Biosynthesis of Trialkyl-Substituted Aromatic Polyketides.</title>
        <authorList>
            <person name="Zhao E."/>
            <person name="Ge H."/>
        </authorList>
    </citation>
    <scope>NUCLEOTIDE SEQUENCE</scope>
    <source>
        <strain evidence="4">NA0869</strain>
    </source>
</reference>
<proteinExistence type="predicted"/>
<evidence type="ECO:0000313" key="5">
    <source>
        <dbReference type="Proteomes" id="UP001163878"/>
    </source>
</evidence>
<accession>A0ABY6IG23</accession>
<evidence type="ECO:0000256" key="2">
    <source>
        <dbReference type="ARBA" id="ARBA00023172"/>
    </source>
</evidence>
<evidence type="ECO:0000256" key="1">
    <source>
        <dbReference type="ARBA" id="ARBA00023125"/>
    </source>
</evidence>
<keyword evidence="2" id="KW-0233">DNA recombination</keyword>
<evidence type="ECO:0000256" key="3">
    <source>
        <dbReference type="SAM" id="MobiDB-lite"/>
    </source>
</evidence>
<keyword evidence="5" id="KW-1185">Reference proteome</keyword>
<dbReference type="InterPro" id="IPR013762">
    <property type="entry name" value="Integrase-like_cat_sf"/>
</dbReference>
<dbReference type="Gene3D" id="1.10.443.10">
    <property type="entry name" value="Intergrase catalytic core"/>
    <property type="match status" value="1"/>
</dbReference>
<dbReference type="SUPFAM" id="SSF56349">
    <property type="entry name" value="DNA breaking-rejoining enzymes"/>
    <property type="match status" value="1"/>
</dbReference>
<dbReference type="EMBL" id="CP107567">
    <property type="protein sequence ID" value="UYQ65968.1"/>
    <property type="molecule type" value="Genomic_DNA"/>
</dbReference>
<dbReference type="Proteomes" id="UP001163878">
    <property type="component" value="Chromosome"/>
</dbReference>
<evidence type="ECO:0000313" key="4">
    <source>
        <dbReference type="EMBL" id="UYQ65968.1"/>
    </source>
</evidence>
<name>A0ABY6IG23_STRPE</name>
<feature type="compositionally biased region" description="Polar residues" evidence="3">
    <location>
        <begin position="391"/>
        <end position="403"/>
    </location>
</feature>
<dbReference type="RefSeq" id="WP_264249322.1">
    <property type="nucleotide sequence ID" value="NZ_CP107567.1"/>
</dbReference>
<sequence>MAAKKLPRGMGKFFKDCEHTPSRWTKCPHLYQIRYRSASGRQVEESGFETQDLAIDRLTSVYKAKNAAPRKQAKSERIEKYGNMRFREYTAERKAGQRHLAAASVSHLDTLLQHHVFPALGSRRMGTFDHKVVDGFIRTMERNGAGLAAQSNAYDKLKSILLDAHRLGLFEDNPLLGVRPPQYDPKRAVIPSPAQLRSVRIAGDDAFLLVADLMSGCGMRNGEAAAVNINNIVADDVYRITELVNQSTKTYDRLKHRKAGEYRDVPLPARTKRTIERYADKYGTSDGYLLRHSKNPSIPFQPYLLQNQRGLSNQRLILVVEVSVAGGGEASFEGDLEGVQRCLPAHCSLSSTVGLYKCPRNHPAGRRLRGRLPSPADRPQSSWVARRAPTGSVSACGPSNTDSARWPAEYATPTVPAVGRQPGPES</sequence>
<organism evidence="4 5">
    <name type="scientific">Streptomyces peucetius</name>
    <dbReference type="NCBI Taxonomy" id="1950"/>
    <lineage>
        <taxon>Bacteria</taxon>
        <taxon>Bacillati</taxon>
        <taxon>Actinomycetota</taxon>
        <taxon>Actinomycetes</taxon>
        <taxon>Kitasatosporales</taxon>
        <taxon>Streptomycetaceae</taxon>
        <taxon>Streptomyces</taxon>
    </lineage>
</organism>